<dbReference type="InterPro" id="IPR023214">
    <property type="entry name" value="HAD_sf"/>
</dbReference>
<keyword evidence="2" id="KW-0378">Hydrolase</keyword>
<dbReference type="EMBL" id="RKHL01000001">
    <property type="protein sequence ID" value="ROR83348.1"/>
    <property type="molecule type" value="Genomic_DNA"/>
</dbReference>
<dbReference type="GO" id="GO:0016787">
    <property type="term" value="F:hydrolase activity"/>
    <property type="evidence" value="ECO:0007669"/>
    <property type="project" value="UniProtKB-KW"/>
</dbReference>
<dbReference type="InterPro" id="IPR024197">
    <property type="entry name" value="TPP-like"/>
</dbReference>
<dbReference type="InterPro" id="IPR036412">
    <property type="entry name" value="HAD-like_sf"/>
</dbReference>
<dbReference type="SUPFAM" id="SSF56784">
    <property type="entry name" value="HAD-like"/>
    <property type="match status" value="1"/>
</dbReference>
<reference evidence="2 3" key="1">
    <citation type="submission" date="2018-11" db="EMBL/GenBank/DDBJ databases">
        <title>Sequencing the genomes of 1000 actinobacteria strains.</title>
        <authorList>
            <person name="Klenk H.-P."/>
        </authorList>
    </citation>
    <scope>NUCLEOTIDE SEQUENCE [LARGE SCALE GENOMIC DNA]</scope>
    <source>
        <strain evidence="2 3">DSM 14012</strain>
    </source>
</reference>
<proteinExistence type="predicted"/>
<keyword evidence="3" id="KW-1185">Reference proteome</keyword>
<name>A0A3N2C756_9MICO</name>
<dbReference type="PIRSF" id="PIRSF030802">
    <property type="entry name" value="UCP030802"/>
    <property type="match status" value="1"/>
</dbReference>
<dbReference type="RefSeq" id="WP_200811364.1">
    <property type="nucleotide sequence ID" value="NZ_FXAP01000002.1"/>
</dbReference>
<evidence type="ECO:0000313" key="2">
    <source>
        <dbReference type="EMBL" id="ROR83348.1"/>
    </source>
</evidence>
<feature type="domain" description="Sucrose phosphatase-like" evidence="1">
    <location>
        <begin position="56"/>
        <end position="222"/>
    </location>
</feature>
<evidence type="ECO:0000259" key="1">
    <source>
        <dbReference type="Pfam" id="PF05116"/>
    </source>
</evidence>
<dbReference type="Gene3D" id="3.40.50.1000">
    <property type="entry name" value="HAD superfamily/HAD-like"/>
    <property type="match status" value="1"/>
</dbReference>
<dbReference type="InterPro" id="IPR006380">
    <property type="entry name" value="SPP-like_dom"/>
</dbReference>
<dbReference type="Pfam" id="PF05116">
    <property type="entry name" value="S6PP"/>
    <property type="match status" value="1"/>
</dbReference>
<evidence type="ECO:0000313" key="3">
    <source>
        <dbReference type="Proteomes" id="UP000266915"/>
    </source>
</evidence>
<accession>A0A3N2C756</accession>
<dbReference type="Proteomes" id="UP000266915">
    <property type="component" value="Unassembled WGS sequence"/>
</dbReference>
<gene>
    <name evidence="2" type="ORF">EDD42_3459</name>
</gene>
<sequence length="270" mass="29902">MSALVACDLDRTLIYSPKAFWLETPDPEAPSIVVSELWNGVPISFMTRESERLLIELRSQAVFMPVTTRTVAQYQRVQLPGGAPAYAITSNGGEILVDGVPDADWRDRVRAHLTDHTAPLDEALARFEELASPTWILKTNVADALFFYSIVERDAIPAGWLEQVEQECERLGWTVSLQGRKLYCVPRTLTKHDAVSEVARRLDGPLVLAAGDSLLDQSMLETADLAFRPAHGELDDEGFTIDTLTVTKRRGILAGEELLQLMTAAVVRGR</sequence>
<dbReference type="AlphaFoldDB" id="A0A3N2C756"/>
<protein>
    <submittedName>
        <fullName evidence="2">Hydroxymethylpyrimidine pyrophosphatase-like HAD family hydrolase</fullName>
    </submittedName>
</protein>
<organism evidence="2 3">
    <name type="scientific">Plantibacter flavus</name>
    <dbReference type="NCBI Taxonomy" id="150123"/>
    <lineage>
        <taxon>Bacteria</taxon>
        <taxon>Bacillati</taxon>
        <taxon>Actinomycetota</taxon>
        <taxon>Actinomycetes</taxon>
        <taxon>Micrococcales</taxon>
        <taxon>Microbacteriaceae</taxon>
        <taxon>Plantibacter</taxon>
    </lineage>
</organism>
<comment type="caution">
    <text evidence="2">The sequence shown here is derived from an EMBL/GenBank/DDBJ whole genome shotgun (WGS) entry which is preliminary data.</text>
</comment>